<feature type="transmembrane region" description="Helical" evidence="6">
    <location>
        <begin position="212"/>
        <end position="232"/>
    </location>
</feature>
<keyword evidence="5 6" id="KW-0472">Membrane</keyword>
<feature type="transmembrane region" description="Helical" evidence="6">
    <location>
        <begin position="252"/>
        <end position="280"/>
    </location>
</feature>
<name>A0ABW3LKD9_9BACI</name>
<evidence type="ECO:0000256" key="4">
    <source>
        <dbReference type="ARBA" id="ARBA00022989"/>
    </source>
</evidence>
<dbReference type="Proteomes" id="UP001597040">
    <property type="component" value="Unassembled WGS sequence"/>
</dbReference>
<feature type="transmembrane region" description="Helical" evidence="6">
    <location>
        <begin position="7"/>
        <end position="25"/>
    </location>
</feature>
<dbReference type="PANTHER" id="PTHR30482">
    <property type="entry name" value="HIGH-AFFINITY BRANCHED-CHAIN AMINO ACID TRANSPORT SYSTEM PERMEASE"/>
    <property type="match status" value="1"/>
</dbReference>
<protein>
    <submittedName>
        <fullName evidence="7">Branched-chain amino acid ABC transporter permease</fullName>
    </submittedName>
</protein>
<feature type="transmembrane region" description="Helical" evidence="6">
    <location>
        <begin position="31"/>
        <end position="51"/>
    </location>
</feature>
<dbReference type="PANTHER" id="PTHR30482:SF10">
    <property type="entry name" value="HIGH-AFFINITY BRANCHED-CHAIN AMINO ACID TRANSPORT PROTEIN BRAE"/>
    <property type="match status" value="1"/>
</dbReference>
<evidence type="ECO:0000313" key="7">
    <source>
        <dbReference type="EMBL" id="MFD1037390.1"/>
    </source>
</evidence>
<dbReference type="InterPro" id="IPR043428">
    <property type="entry name" value="LivM-like"/>
</dbReference>
<evidence type="ECO:0000313" key="8">
    <source>
        <dbReference type="Proteomes" id="UP001597040"/>
    </source>
</evidence>
<keyword evidence="4 6" id="KW-1133">Transmembrane helix</keyword>
<accession>A0ABW3LKD9</accession>
<keyword evidence="8" id="KW-1185">Reference proteome</keyword>
<feature type="transmembrane region" description="Helical" evidence="6">
    <location>
        <begin position="84"/>
        <end position="105"/>
    </location>
</feature>
<dbReference type="Pfam" id="PF02653">
    <property type="entry name" value="BPD_transp_2"/>
    <property type="match status" value="1"/>
</dbReference>
<gene>
    <name evidence="7" type="ORF">ACFQ3N_02985</name>
</gene>
<dbReference type="RefSeq" id="WP_390359398.1">
    <property type="nucleotide sequence ID" value="NZ_JBHTKJ010000007.1"/>
</dbReference>
<proteinExistence type="predicted"/>
<sequence>MIFKKLSYLMIIIGFVVSIILPFVFQSNGYLLDIFISIMIWSAVAQSWILLAGNGGMYSLGHIAFFGLGAYTTAYFASWGIPTIFSFPVAMLVSGIVALMLGFFVCRLSGHYFSLVTFVFTIGMGVLFRYYDKYTGGDYGITIPLKISPSGFLNMSWDSQLPYYFLALSVTIFSTFIIWMLTKSSFGYKLSAIREDMRAARAVGIRVFRIRLITFCVSASLAASAGTVYVSYFRLIEPNTAFSFHTALNPIIYSIAGGIGNLFGGIIGAVILVPLSSYLNKFAADFPGIDRVVYGLILMLIILFLPKGILGLLDRWKNKKESKKEKEIQSLKKGA</sequence>
<feature type="transmembrane region" description="Helical" evidence="6">
    <location>
        <begin position="58"/>
        <end position="78"/>
    </location>
</feature>
<evidence type="ECO:0000256" key="3">
    <source>
        <dbReference type="ARBA" id="ARBA00022692"/>
    </source>
</evidence>
<comment type="subcellular location">
    <subcellularLocation>
        <location evidence="1">Cell membrane</location>
        <topology evidence="1">Multi-pass membrane protein</topology>
    </subcellularLocation>
</comment>
<evidence type="ECO:0000256" key="2">
    <source>
        <dbReference type="ARBA" id="ARBA00022475"/>
    </source>
</evidence>
<keyword evidence="3 6" id="KW-0812">Transmembrane</keyword>
<feature type="transmembrane region" description="Helical" evidence="6">
    <location>
        <begin position="112"/>
        <end position="131"/>
    </location>
</feature>
<evidence type="ECO:0000256" key="6">
    <source>
        <dbReference type="SAM" id="Phobius"/>
    </source>
</evidence>
<evidence type="ECO:0000256" key="1">
    <source>
        <dbReference type="ARBA" id="ARBA00004651"/>
    </source>
</evidence>
<dbReference type="InterPro" id="IPR001851">
    <property type="entry name" value="ABC_transp_permease"/>
</dbReference>
<feature type="transmembrane region" description="Helical" evidence="6">
    <location>
        <begin position="292"/>
        <end position="313"/>
    </location>
</feature>
<keyword evidence="2" id="KW-1003">Cell membrane</keyword>
<dbReference type="CDD" id="cd06581">
    <property type="entry name" value="TM_PBP1_LivM_like"/>
    <property type="match status" value="1"/>
</dbReference>
<organism evidence="7 8">
    <name type="scientific">Virgibacillus byunsanensis</name>
    <dbReference type="NCBI Taxonomy" id="570945"/>
    <lineage>
        <taxon>Bacteria</taxon>
        <taxon>Bacillati</taxon>
        <taxon>Bacillota</taxon>
        <taxon>Bacilli</taxon>
        <taxon>Bacillales</taxon>
        <taxon>Bacillaceae</taxon>
        <taxon>Virgibacillus</taxon>
    </lineage>
</organism>
<evidence type="ECO:0000256" key="5">
    <source>
        <dbReference type="ARBA" id="ARBA00023136"/>
    </source>
</evidence>
<dbReference type="EMBL" id="JBHTKJ010000007">
    <property type="protein sequence ID" value="MFD1037390.1"/>
    <property type="molecule type" value="Genomic_DNA"/>
</dbReference>
<feature type="transmembrane region" description="Helical" evidence="6">
    <location>
        <begin position="161"/>
        <end position="181"/>
    </location>
</feature>
<reference evidence="8" key="1">
    <citation type="journal article" date="2019" name="Int. J. Syst. Evol. Microbiol.">
        <title>The Global Catalogue of Microorganisms (GCM) 10K type strain sequencing project: providing services to taxonomists for standard genome sequencing and annotation.</title>
        <authorList>
            <consortium name="The Broad Institute Genomics Platform"/>
            <consortium name="The Broad Institute Genome Sequencing Center for Infectious Disease"/>
            <person name="Wu L."/>
            <person name="Ma J."/>
        </authorList>
    </citation>
    <scope>NUCLEOTIDE SEQUENCE [LARGE SCALE GENOMIC DNA]</scope>
    <source>
        <strain evidence="8">CCUG 56754</strain>
    </source>
</reference>
<comment type="caution">
    <text evidence="7">The sequence shown here is derived from an EMBL/GenBank/DDBJ whole genome shotgun (WGS) entry which is preliminary data.</text>
</comment>